<dbReference type="PANTHER" id="PTHR13710:SF105">
    <property type="entry name" value="ATP-DEPENDENT DNA HELICASE Q1"/>
    <property type="match status" value="1"/>
</dbReference>
<dbReference type="InterPro" id="IPR002121">
    <property type="entry name" value="HRDC_dom"/>
</dbReference>
<dbReference type="InterPro" id="IPR027417">
    <property type="entry name" value="P-loop_NTPase"/>
</dbReference>
<dbReference type="GO" id="GO:0005737">
    <property type="term" value="C:cytoplasm"/>
    <property type="evidence" value="ECO:0007669"/>
    <property type="project" value="TreeGrafter"/>
</dbReference>
<dbReference type="InterPro" id="IPR036390">
    <property type="entry name" value="WH_DNA-bd_sf"/>
</dbReference>
<dbReference type="InterPro" id="IPR036388">
    <property type="entry name" value="WH-like_DNA-bd_sf"/>
</dbReference>
<dbReference type="Pfam" id="PF16124">
    <property type="entry name" value="RecQ_Zn_bind"/>
    <property type="match status" value="1"/>
</dbReference>
<dbReference type="InterPro" id="IPR044876">
    <property type="entry name" value="HRDC_dom_sf"/>
</dbReference>
<dbReference type="Gene3D" id="3.40.50.300">
    <property type="entry name" value="P-loop containing nucleotide triphosphate hydrolases"/>
    <property type="match status" value="2"/>
</dbReference>
<dbReference type="InterPro" id="IPR014001">
    <property type="entry name" value="Helicase_ATP-bd"/>
</dbReference>
<dbReference type="PROSITE" id="PS50967">
    <property type="entry name" value="HRDC"/>
    <property type="match status" value="1"/>
</dbReference>
<evidence type="ECO:0000256" key="16">
    <source>
        <dbReference type="NCBIfam" id="TIGR01389"/>
    </source>
</evidence>
<evidence type="ECO:0000256" key="12">
    <source>
        <dbReference type="ARBA" id="ARBA00023172"/>
    </source>
</evidence>
<dbReference type="NCBIfam" id="TIGR01389">
    <property type="entry name" value="recQ"/>
    <property type="match status" value="1"/>
</dbReference>
<keyword evidence="4" id="KW-0479">Metal-binding</keyword>
<evidence type="ECO:0000259" key="17">
    <source>
        <dbReference type="PROSITE" id="PS50967"/>
    </source>
</evidence>
<dbReference type="InterPro" id="IPR006293">
    <property type="entry name" value="DNA_helicase_ATP-dep_RecQ_bac"/>
</dbReference>
<keyword evidence="8 20" id="KW-0347">Helicase</keyword>
<evidence type="ECO:0000256" key="7">
    <source>
        <dbReference type="ARBA" id="ARBA00022801"/>
    </source>
</evidence>
<evidence type="ECO:0000256" key="15">
    <source>
        <dbReference type="ARBA" id="ARBA00034617"/>
    </source>
</evidence>
<dbReference type="PANTHER" id="PTHR13710">
    <property type="entry name" value="DNA HELICASE RECQ FAMILY MEMBER"/>
    <property type="match status" value="1"/>
</dbReference>
<dbReference type="SUPFAM" id="SSF52540">
    <property type="entry name" value="P-loop containing nucleoside triphosphate hydrolases"/>
    <property type="match status" value="1"/>
</dbReference>
<dbReference type="InterPro" id="IPR010997">
    <property type="entry name" value="HRDC-like_sf"/>
</dbReference>
<evidence type="ECO:0000256" key="10">
    <source>
        <dbReference type="ARBA" id="ARBA00022840"/>
    </source>
</evidence>
<name>A0A2Z5Y200_9ENTE</name>
<dbReference type="Pfam" id="PF00570">
    <property type="entry name" value="HRDC"/>
    <property type="match status" value="1"/>
</dbReference>
<dbReference type="InterPro" id="IPR001650">
    <property type="entry name" value="Helicase_C-like"/>
</dbReference>
<dbReference type="GO" id="GO:0009378">
    <property type="term" value="F:four-way junction helicase activity"/>
    <property type="evidence" value="ECO:0007669"/>
    <property type="project" value="TreeGrafter"/>
</dbReference>
<evidence type="ECO:0000256" key="13">
    <source>
        <dbReference type="ARBA" id="ARBA00023204"/>
    </source>
</evidence>
<protein>
    <recommendedName>
        <fullName evidence="16">DNA helicase RecQ</fullName>
        <ecNumber evidence="16">5.6.2.4</ecNumber>
    </recommendedName>
</protein>
<dbReference type="CDD" id="cd18794">
    <property type="entry name" value="SF2_C_RecQ"/>
    <property type="match status" value="1"/>
</dbReference>
<keyword evidence="7" id="KW-0378">Hydrolase</keyword>
<dbReference type="GO" id="GO:0005524">
    <property type="term" value="F:ATP binding"/>
    <property type="evidence" value="ECO:0007669"/>
    <property type="project" value="UniProtKB-KW"/>
</dbReference>
<evidence type="ECO:0000313" key="20">
    <source>
        <dbReference type="EMBL" id="BBC60814.1"/>
    </source>
</evidence>
<dbReference type="InterPro" id="IPR032284">
    <property type="entry name" value="RecQ_Zn-bd"/>
</dbReference>
<comment type="cofactor">
    <cofactor evidence="1">
        <name>Mg(2+)</name>
        <dbReference type="ChEBI" id="CHEBI:18420"/>
    </cofactor>
</comment>
<dbReference type="GO" id="GO:0006260">
    <property type="term" value="P:DNA replication"/>
    <property type="evidence" value="ECO:0007669"/>
    <property type="project" value="InterPro"/>
</dbReference>
<dbReference type="GO" id="GO:0006281">
    <property type="term" value="P:DNA repair"/>
    <property type="evidence" value="ECO:0007669"/>
    <property type="project" value="UniProtKB-KW"/>
</dbReference>
<evidence type="ECO:0000313" key="21">
    <source>
        <dbReference type="Proteomes" id="UP000269226"/>
    </source>
</evidence>
<dbReference type="GO" id="GO:0003677">
    <property type="term" value="F:DNA binding"/>
    <property type="evidence" value="ECO:0007669"/>
    <property type="project" value="UniProtKB-KW"/>
</dbReference>
<dbReference type="Gene3D" id="1.10.150.80">
    <property type="entry name" value="HRDC domain"/>
    <property type="match status" value="1"/>
</dbReference>
<dbReference type="RefSeq" id="WP_015694809.1">
    <property type="nucleotide sequence ID" value="NZ_AP018492.1"/>
</dbReference>
<evidence type="ECO:0000256" key="8">
    <source>
        <dbReference type="ARBA" id="ARBA00022806"/>
    </source>
</evidence>
<feature type="domain" description="Helicase C-terminal" evidence="19">
    <location>
        <begin position="218"/>
        <end position="365"/>
    </location>
</feature>
<dbReference type="InterPro" id="IPR018982">
    <property type="entry name" value="RQC_domain"/>
</dbReference>
<evidence type="ECO:0000256" key="3">
    <source>
        <dbReference type="ARBA" id="ARBA00005446"/>
    </source>
</evidence>
<dbReference type="EMBL" id="AP018492">
    <property type="protein sequence ID" value="BBC60814.1"/>
    <property type="molecule type" value="Genomic_DNA"/>
</dbReference>
<dbReference type="GO" id="GO:0030894">
    <property type="term" value="C:replisome"/>
    <property type="evidence" value="ECO:0007669"/>
    <property type="project" value="TreeGrafter"/>
</dbReference>
<keyword evidence="9" id="KW-0862">Zinc</keyword>
<dbReference type="Proteomes" id="UP000269226">
    <property type="component" value="Chromosome"/>
</dbReference>
<evidence type="ECO:0000256" key="1">
    <source>
        <dbReference type="ARBA" id="ARBA00001946"/>
    </source>
</evidence>
<dbReference type="GO" id="GO:0006310">
    <property type="term" value="P:DNA recombination"/>
    <property type="evidence" value="ECO:0007669"/>
    <property type="project" value="UniProtKB-UniRule"/>
</dbReference>
<organism evidence="20 21">
    <name type="scientific">Melissococcus plutonius</name>
    <dbReference type="NCBI Taxonomy" id="33970"/>
    <lineage>
        <taxon>Bacteria</taxon>
        <taxon>Bacillati</taxon>
        <taxon>Bacillota</taxon>
        <taxon>Bacilli</taxon>
        <taxon>Lactobacillales</taxon>
        <taxon>Enterococcaceae</taxon>
        <taxon>Melissococcus</taxon>
    </lineage>
</organism>
<dbReference type="Pfam" id="PF09382">
    <property type="entry name" value="RQC"/>
    <property type="match status" value="1"/>
</dbReference>
<evidence type="ECO:0000256" key="5">
    <source>
        <dbReference type="ARBA" id="ARBA00022741"/>
    </source>
</evidence>
<keyword evidence="14" id="KW-0413">Isomerase</keyword>
<feature type="domain" description="Helicase ATP-binding" evidence="18">
    <location>
        <begin position="25"/>
        <end position="194"/>
    </location>
</feature>
<dbReference type="NCBIfam" id="TIGR00614">
    <property type="entry name" value="recQ_fam"/>
    <property type="match status" value="1"/>
</dbReference>
<dbReference type="PROSITE" id="PS51194">
    <property type="entry name" value="HELICASE_CTER"/>
    <property type="match status" value="1"/>
</dbReference>
<comment type="similarity">
    <text evidence="3">Belongs to the helicase family. RecQ subfamily.</text>
</comment>
<keyword evidence="6" id="KW-0227">DNA damage</keyword>
<keyword evidence="11" id="KW-0238">DNA-binding</keyword>
<sequence length="590" mass="67470">MADTKQLLKKVFGYEQFRPGQQELINCVLNRQNVLGIMPTGGGKSICYQLPALMLPNLTLVISPLISLMKDQVDALNLLGIPATFINSTISIQEMNHRIQLAVDKKVKLLYIAPERLESYDFQQLLLHVPIDVLAVDEAHCISQWGYDFRPSYLRVAEIIHQFKQQPTIIALTATATPQVAEDILKKLYIPIDNQVKTGFLRENLSFQVIRDQNRDLFLLEYLKLNQAQAGIIYVNTRKEAERIYLLLKSKKIAVGIYHGGMSEQERNDNQEKFLFDQLQVIVATNAFGMGINKSNVRFVIHAQTPGNIESYYQEAGRAGRDGLPGDAILFYTPQDLQIHHYFIEQMTCTDDYKQQQYTKLKEISQYANTQVCLQQFILNYFGDHGLECHKCTNCLDQRELVDITIDAQKILSCVKRMGERFGKGLVGRVLTGSKDKKIEQWHLDQLPTYGLLKDRTQKEVVQLIDYLTAKGQLIATSGQYPILQVSPLGIEVLLGKCSVFRKEDQKVHKVIDNDELFETLRELRMDLAQKANVPPYLVFSDSTLKEICEKLPKNTIQFLQIKGVGQNKLDKYGELFINKIKEFQSENKI</sequence>
<dbReference type="Pfam" id="PF00270">
    <property type="entry name" value="DEAD"/>
    <property type="match status" value="1"/>
</dbReference>
<dbReference type="PROSITE" id="PS51192">
    <property type="entry name" value="HELICASE_ATP_BIND_1"/>
    <property type="match status" value="1"/>
</dbReference>
<dbReference type="FunFam" id="3.40.50.300:FF:001389">
    <property type="entry name" value="ATP-dependent DNA helicase RecQ"/>
    <property type="match status" value="1"/>
</dbReference>
<dbReference type="GO" id="GO:0043590">
    <property type="term" value="C:bacterial nucleoid"/>
    <property type="evidence" value="ECO:0007669"/>
    <property type="project" value="TreeGrafter"/>
</dbReference>
<dbReference type="CDD" id="cd17920">
    <property type="entry name" value="DEXHc_RecQ"/>
    <property type="match status" value="1"/>
</dbReference>
<keyword evidence="5" id="KW-0547">Nucleotide-binding</keyword>
<comment type="cofactor">
    <cofactor evidence="2">
        <name>Zn(2+)</name>
        <dbReference type="ChEBI" id="CHEBI:29105"/>
    </cofactor>
</comment>
<dbReference type="GO" id="GO:0016787">
    <property type="term" value="F:hydrolase activity"/>
    <property type="evidence" value="ECO:0007669"/>
    <property type="project" value="UniProtKB-KW"/>
</dbReference>
<keyword evidence="13" id="KW-0234">DNA repair</keyword>
<evidence type="ECO:0000256" key="14">
    <source>
        <dbReference type="ARBA" id="ARBA00023235"/>
    </source>
</evidence>
<feature type="domain" description="HRDC" evidence="17">
    <location>
        <begin position="511"/>
        <end position="590"/>
    </location>
</feature>
<reference evidence="20 21" key="1">
    <citation type="submission" date="2018-01" db="EMBL/GenBank/DDBJ databases">
        <title>Whole genome sequence of Melissococcus plutonius DAT561.</title>
        <authorList>
            <person name="Okumura K."/>
            <person name="Takamatsu D."/>
            <person name="Okura M."/>
        </authorList>
    </citation>
    <scope>NUCLEOTIDE SEQUENCE [LARGE SCALE GENOMIC DNA]</scope>
    <source>
        <strain evidence="20 21">DAT561</strain>
    </source>
</reference>
<dbReference type="GO" id="GO:0046872">
    <property type="term" value="F:metal ion binding"/>
    <property type="evidence" value="ECO:0007669"/>
    <property type="project" value="UniProtKB-KW"/>
</dbReference>
<dbReference type="SMART" id="SM00956">
    <property type="entry name" value="RQC"/>
    <property type="match status" value="1"/>
</dbReference>
<evidence type="ECO:0000256" key="2">
    <source>
        <dbReference type="ARBA" id="ARBA00001947"/>
    </source>
</evidence>
<dbReference type="GO" id="GO:0043138">
    <property type="term" value="F:3'-5' DNA helicase activity"/>
    <property type="evidence" value="ECO:0007669"/>
    <property type="project" value="UniProtKB-EC"/>
</dbReference>
<evidence type="ECO:0000256" key="6">
    <source>
        <dbReference type="ARBA" id="ARBA00022763"/>
    </source>
</evidence>
<dbReference type="SMART" id="SM00341">
    <property type="entry name" value="HRDC"/>
    <property type="match status" value="1"/>
</dbReference>
<dbReference type="GeneID" id="57043251"/>
<keyword evidence="12" id="KW-0233">DNA recombination</keyword>
<dbReference type="SMART" id="SM00490">
    <property type="entry name" value="HELICc"/>
    <property type="match status" value="1"/>
</dbReference>
<dbReference type="SMART" id="SM00487">
    <property type="entry name" value="DEXDc"/>
    <property type="match status" value="1"/>
</dbReference>
<dbReference type="EC" id="5.6.2.4" evidence="16"/>
<dbReference type="Pfam" id="PF00271">
    <property type="entry name" value="Helicase_C"/>
    <property type="match status" value="1"/>
</dbReference>
<gene>
    <name evidence="20" type="ORF">DAT561_0695</name>
</gene>
<dbReference type="SUPFAM" id="SSF47819">
    <property type="entry name" value="HRDC-like"/>
    <property type="match status" value="1"/>
</dbReference>
<proteinExistence type="inferred from homology"/>
<dbReference type="SUPFAM" id="SSF46785">
    <property type="entry name" value="Winged helix' DNA-binding domain"/>
    <property type="match status" value="1"/>
</dbReference>
<dbReference type="InterPro" id="IPR011545">
    <property type="entry name" value="DEAD/DEAH_box_helicase_dom"/>
</dbReference>
<accession>A0A2Z5Y200</accession>
<dbReference type="GO" id="GO:0009432">
    <property type="term" value="P:SOS response"/>
    <property type="evidence" value="ECO:0007669"/>
    <property type="project" value="UniProtKB-UniRule"/>
</dbReference>
<evidence type="ECO:0000259" key="18">
    <source>
        <dbReference type="PROSITE" id="PS51192"/>
    </source>
</evidence>
<comment type="catalytic activity">
    <reaction evidence="15">
        <text>Couples ATP hydrolysis with the unwinding of duplex DNA by translocating in the 3'-5' direction.</text>
        <dbReference type="EC" id="5.6.2.4"/>
    </reaction>
</comment>
<evidence type="ECO:0000256" key="11">
    <source>
        <dbReference type="ARBA" id="ARBA00023125"/>
    </source>
</evidence>
<evidence type="ECO:0000256" key="9">
    <source>
        <dbReference type="ARBA" id="ARBA00022833"/>
    </source>
</evidence>
<evidence type="ECO:0000256" key="4">
    <source>
        <dbReference type="ARBA" id="ARBA00022723"/>
    </source>
</evidence>
<dbReference type="Gene3D" id="1.10.10.10">
    <property type="entry name" value="Winged helix-like DNA-binding domain superfamily/Winged helix DNA-binding domain"/>
    <property type="match status" value="1"/>
</dbReference>
<evidence type="ECO:0000259" key="19">
    <source>
        <dbReference type="PROSITE" id="PS51194"/>
    </source>
</evidence>
<dbReference type="AlphaFoldDB" id="A0A2Z5Y200"/>
<keyword evidence="10" id="KW-0067">ATP-binding</keyword>
<dbReference type="InterPro" id="IPR004589">
    <property type="entry name" value="DNA_helicase_ATP-dep_RecQ"/>
</dbReference>